<dbReference type="SUPFAM" id="SSF51905">
    <property type="entry name" value="FAD/NAD(P)-binding domain"/>
    <property type="match status" value="1"/>
</dbReference>
<feature type="domain" description="FAD/NAD(P)-binding" evidence="5">
    <location>
        <begin position="6"/>
        <end position="287"/>
    </location>
</feature>
<dbReference type="GO" id="GO:0050660">
    <property type="term" value="F:flavin adenine dinucleotide binding"/>
    <property type="evidence" value="ECO:0007669"/>
    <property type="project" value="TreeGrafter"/>
</dbReference>
<accession>A0A5S9PL15</accession>
<dbReference type="Proteomes" id="UP000441399">
    <property type="component" value="Unassembled WGS sequence"/>
</dbReference>
<dbReference type="AlphaFoldDB" id="A0A5S9PL15"/>
<dbReference type="PRINTS" id="PR00469">
    <property type="entry name" value="PNDRDTASEII"/>
</dbReference>
<proteinExistence type="inferred from homology"/>
<evidence type="ECO:0000313" key="6">
    <source>
        <dbReference type="EMBL" id="CAA0104742.1"/>
    </source>
</evidence>
<dbReference type="OrthoDB" id="6925984at2"/>
<dbReference type="PANTHER" id="PTHR43735:SF3">
    <property type="entry name" value="FERROPTOSIS SUPPRESSOR PROTEIN 1"/>
    <property type="match status" value="1"/>
</dbReference>
<gene>
    <name evidence="6" type="primary">norW</name>
    <name evidence="6" type="ORF">OPDIPICF_00885</name>
</gene>
<dbReference type="GO" id="GO:0004174">
    <property type="term" value="F:electron-transferring-flavoprotein dehydrogenase activity"/>
    <property type="evidence" value="ECO:0007669"/>
    <property type="project" value="TreeGrafter"/>
</dbReference>
<dbReference type="EC" id="1.18.1.-" evidence="6"/>
<dbReference type="Pfam" id="PF07992">
    <property type="entry name" value="Pyr_redox_2"/>
    <property type="match status" value="1"/>
</dbReference>
<dbReference type="PRINTS" id="PR00368">
    <property type="entry name" value="FADPNR"/>
</dbReference>
<organism evidence="6 7">
    <name type="scientific">BD1-7 clade bacterium</name>
    <dbReference type="NCBI Taxonomy" id="2029982"/>
    <lineage>
        <taxon>Bacteria</taxon>
        <taxon>Pseudomonadati</taxon>
        <taxon>Pseudomonadota</taxon>
        <taxon>Gammaproteobacteria</taxon>
        <taxon>Cellvibrionales</taxon>
        <taxon>Spongiibacteraceae</taxon>
        <taxon>BD1-7 clade</taxon>
    </lineage>
</organism>
<evidence type="ECO:0000256" key="2">
    <source>
        <dbReference type="ARBA" id="ARBA00022630"/>
    </source>
</evidence>
<comment type="similarity">
    <text evidence="1">Belongs to the FAD-dependent oxidoreductase family.</text>
</comment>
<reference evidence="6 7" key="1">
    <citation type="submission" date="2019-11" db="EMBL/GenBank/DDBJ databases">
        <authorList>
            <person name="Holert J."/>
        </authorList>
    </citation>
    <scope>NUCLEOTIDE SEQUENCE [LARGE SCALE GENOMIC DNA]</scope>
    <source>
        <strain evidence="6">SB11_3</strain>
    </source>
</reference>
<name>A0A5S9PL15_9GAMM</name>
<dbReference type="InterPro" id="IPR023753">
    <property type="entry name" value="FAD/NAD-binding_dom"/>
</dbReference>
<dbReference type="EMBL" id="CACSIO010000012">
    <property type="protein sequence ID" value="CAA0104742.1"/>
    <property type="molecule type" value="Genomic_DNA"/>
</dbReference>
<dbReference type="Gene3D" id="3.50.50.100">
    <property type="match status" value="1"/>
</dbReference>
<evidence type="ECO:0000256" key="1">
    <source>
        <dbReference type="ARBA" id="ARBA00006442"/>
    </source>
</evidence>
<dbReference type="PANTHER" id="PTHR43735">
    <property type="entry name" value="APOPTOSIS-INDUCING FACTOR 1"/>
    <property type="match status" value="1"/>
</dbReference>
<sequence length="366" mass="39872">MKKQTDVLIVGGGFAGVSAAQVLSKRGVNAILVDAKDYFEVTFATLRNVADPKRIGNTPRKYYRDFVGGAFTQGRVTRMNDKEAWFENGNVIQFERAIIATGSRYPTFPIAKTHSAVDLHVRNQEILDEHRSLAAVKSILVMGGGVVGVEFAGEIASAFPDKKVTLAHSADSLLANMKPKAQAKALEQLTEQGVTVQFNRRYEKDGDSYRCTKSGETLRVDKVYACVGMVPNTEFLKAELPDVLEASGLIKVDTFMRVEGHENLYALGDCAALDHHKHGYVANVQGAMLANAIVKAQKGKRPKPYKTPPFAVIAVTGVDSGIAQMPFGVTTAQFFVNMKQKDMGISNMYKTYGCSPDALIKDALTP</sequence>
<keyword evidence="7" id="KW-1185">Reference proteome</keyword>
<protein>
    <submittedName>
        <fullName evidence="6">Nitric oxide reductase FlRd-NAD(+) reductase</fullName>
        <ecNumber evidence="6">1.18.1.-</ecNumber>
    </submittedName>
</protein>
<keyword evidence="3" id="KW-0274">FAD</keyword>
<dbReference type="GO" id="GO:0005737">
    <property type="term" value="C:cytoplasm"/>
    <property type="evidence" value="ECO:0007669"/>
    <property type="project" value="TreeGrafter"/>
</dbReference>
<keyword evidence="4 6" id="KW-0560">Oxidoreductase</keyword>
<evidence type="ECO:0000259" key="5">
    <source>
        <dbReference type="Pfam" id="PF07992"/>
    </source>
</evidence>
<evidence type="ECO:0000256" key="4">
    <source>
        <dbReference type="ARBA" id="ARBA00023002"/>
    </source>
</evidence>
<dbReference type="InterPro" id="IPR036188">
    <property type="entry name" value="FAD/NAD-bd_sf"/>
</dbReference>
<evidence type="ECO:0000256" key="3">
    <source>
        <dbReference type="ARBA" id="ARBA00022827"/>
    </source>
</evidence>
<evidence type="ECO:0000313" key="7">
    <source>
        <dbReference type="Proteomes" id="UP000441399"/>
    </source>
</evidence>
<keyword evidence="2" id="KW-0285">Flavoprotein</keyword>